<organism evidence="1">
    <name type="scientific">hydrothermal vent metagenome</name>
    <dbReference type="NCBI Taxonomy" id="652676"/>
    <lineage>
        <taxon>unclassified sequences</taxon>
        <taxon>metagenomes</taxon>
        <taxon>ecological metagenomes</taxon>
    </lineage>
</organism>
<sequence>MAIGSYTSENLTQPQLNLMLLLDEYEMDIFSLEDIKELVPEQKDDINEIIENLVQKKVFSRIQRGKYCRANFRDEKVIGSFLVPDGAIAYWSALNLHGLTEQFPNTIFIQTTKIKRDKKVFGVAYKFVTIAEYKRYGISNEGYGNHSYAITDVEKTIVDCFDIPKYSGGYAELIRAFSQAKLSSEKMIRYCKAVNNIAATKRMGYLAELFEKPGMKTFIGYARQQVKEAYNPFDPQGLDTGDYERDWRLRMNISKNDLLGIANKIY</sequence>
<accession>A0A3B0TKV6</accession>
<evidence type="ECO:0008006" key="2">
    <source>
        <dbReference type="Google" id="ProtNLM"/>
    </source>
</evidence>
<name>A0A3B0TKV6_9ZZZZ</name>
<evidence type="ECO:0000313" key="1">
    <source>
        <dbReference type="EMBL" id="VAW16803.1"/>
    </source>
</evidence>
<gene>
    <name evidence="1" type="ORF">MNBD_BACTEROID03-1448</name>
</gene>
<reference evidence="1" key="1">
    <citation type="submission" date="2018-06" db="EMBL/GenBank/DDBJ databases">
        <authorList>
            <person name="Zhirakovskaya E."/>
        </authorList>
    </citation>
    <scope>NUCLEOTIDE SEQUENCE</scope>
</reference>
<dbReference type="AlphaFoldDB" id="A0A3B0TKV6"/>
<dbReference type="EMBL" id="UOEL01000136">
    <property type="protein sequence ID" value="VAW16803.1"/>
    <property type="molecule type" value="Genomic_DNA"/>
</dbReference>
<protein>
    <recommendedName>
        <fullName evidence="2">AbiEi antitoxin C-terminal domain-containing protein</fullName>
    </recommendedName>
</protein>
<proteinExistence type="predicted"/>